<dbReference type="InterPro" id="IPR039315">
    <property type="entry name" value="CheW"/>
</dbReference>
<organism evidence="5 6">
    <name type="scientific">Grimontia marina</name>
    <dbReference type="NCBI Taxonomy" id="646534"/>
    <lineage>
        <taxon>Bacteria</taxon>
        <taxon>Pseudomonadati</taxon>
        <taxon>Pseudomonadota</taxon>
        <taxon>Gammaproteobacteria</taxon>
        <taxon>Vibrionales</taxon>
        <taxon>Vibrionaceae</taxon>
        <taxon>Grimontia</taxon>
    </lineage>
</organism>
<dbReference type="OrthoDB" id="9790406at2"/>
<protein>
    <recommendedName>
        <fullName evidence="2">Chemotaxis protein CheW</fullName>
    </recommendedName>
</protein>
<comment type="subcellular location">
    <subcellularLocation>
        <location evidence="1">Cytoplasm</location>
    </subcellularLocation>
</comment>
<sequence length="157" mass="17843">MSEEVMEYLSFLIDEEEYGLNILDVKEVRGWSEVRKLPNSESYLLGVLELRGEYIPIVDLRQRFNMAPSVLSKTTVVVIVRNAKGQSLGIIVDAVAEVYQLSESQIKSAPGFVKIDERYIEGIASVEGKHLVLIRLEKLFDFDELHEVTQPDLVSEE</sequence>
<evidence type="ECO:0000256" key="3">
    <source>
        <dbReference type="ARBA" id="ARBA00022490"/>
    </source>
</evidence>
<reference evidence="6" key="1">
    <citation type="submission" date="2016-02" db="EMBL/GenBank/DDBJ databases">
        <authorList>
            <person name="Rodrigo-Torres Lidia"/>
            <person name="Arahal R.David."/>
        </authorList>
    </citation>
    <scope>NUCLEOTIDE SEQUENCE [LARGE SCALE GENOMIC DNA]</scope>
    <source>
        <strain evidence="6">CECT 8713</strain>
    </source>
</reference>
<dbReference type="Pfam" id="PF01584">
    <property type="entry name" value="CheW"/>
    <property type="match status" value="1"/>
</dbReference>
<dbReference type="GO" id="GO:0005829">
    <property type="term" value="C:cytosol"/>
    <property type="evidence" value="ECO:0007669"/>
    <property type="project" value="TreeGrafter"/>
</dbReference>
<dbReference type="GO" id="GO:0006935">
    <property type="term" value="P:chemotaxis"/>
    <property type="evidence" value="ECO:0007669"/>
    <property type="project" value="InterPro"/>
</dbReference>
<dbReference type="PANTHER" id="PTHR22617:SF45">
    <property type="entry name" value="CHEMOTAXIS PROTEIN CHEW"/>
    <property type="match status" value="1"/>
</dbReference>
<evidence type="ECO:0000313" key="5">
    <source>
        <dbReference type="EMBL" id="CZF78890.1"/>
    </source>
</evidence>
<dbReference type="PROSITE" id="PS50851">
    <property type="entry name" value="CHEW"/>
    <property type="match status" value="1"/>
</dbReference>
<name>A0A128EXK2_9GAMM</name>
<evidence type="ECO:0000256" key="1">
    <source>
        <dbReference type="ARBA" id="ARBA00004496"/>
    </source>
</evidence>
<dbReference type="RefSeq" id="WP_062705873.1">
    <property type="nucleotide sequence ID" value="NZ_CAWRCI010000004.1"/>
</dbReference>
<proteinExistence type="predicted"/>
<dbReference type="InterPro" id="IPR036061">
    <property type="entry name" value="CheW-like_dom_sf"/>
</dbReference>
<keyword evidence="6" id="KW-1185">Reference proteome</keyword>
<feature type="domain" description="CheW-like" evidence="4">
    <location>
        <begin position="5"/>
        <end position="145"/>
    </location>
</feature>
<dbReference type="SMART" id="SM00260">
    <property type="entry name" value="CheW"/>
    <property type="match status" value="1"/>
</dbReference>
<dbReference type="InterPro" id="IPR002545">
    <property type="entry name" value="CheW-lke_dom"/>
</dbReference>
<evidence type="ECO:0000256" key="2">
    <source>
        <dbReference type="ARBA" id="ARBA00021483"/>
    </source>
</evidence>
<dbReference type="AlphaFoldDB" id="A0A128EXK2"/>
<dbReference type="Proteomes" id="UP000073601">
    <property type="component" value="Unassembled WGS sequence"/>
</dbReference>
<dbReference type="SUPFAM" id="SSF50341">
    <property type="entry name" value="CheW-like"/>
    <property type="match status" value="1"/>
</dbReference>
<accession>A0A128EXK2</accession>
<dbReference type="GO" id="GO:0007165">
    <property type="term" value="P:signal transduction"/>
    <property type="evidence" value="ECO:0007669"/>
    <property type="project" value="InterPro"/>
</dbReference>
<keyword evidence="3" id="KW-0963">Cytoplasm</keyword>
<dbReference type="EMBL" id="FIZY01000004">
    <property type="protein sequence ID" value="CZF78890.1"/>
    <property type="molecule type" value="Genomic_DNA"/>
</dbReference>
<dbReference type="PANTHER" id="PTHR22617">
    <property type="entry name" value="CHEMOTAXIS SENSOR HISTIDINE KINASE-RELATED"/>
    <property type="match status" value="1"/>
</dbReference>
<dbReference type="Gene3D" id="2.40.50.180">
    <property type="entry name" value="CheA-289, Domain 4"/>
    <property type="match status" value="1"/>
</dbReference>
<evidence type="ECO:0000259" key="4">
    <source>
        <dbReference type="PROSITE" id="PS50851"/>
    </source>
</evidence>
<evidence type="ECO:0000313" key="6">
    <source>
        <dbReference type="Proteomes" id="UP000073601"/>
    </source>
</evidence>
<gene>
    <name evidence="5" type="primary">cheW_2</name>
    <name evidence="5" type="ORF">GMA8713_00760</name>
</gene>
<dbReference type="Gene3D" id="2.30.30.40">
    <property type="entry name" value="SH3 Domains"/>
    <property type="match status" value="1"/>
</dbReference>